<accession>S5MMC8</accession>
<dbReference type="EMBL" id="KC595512">
    <property type="protein sequence ID" value="AGR46855.1"/>
    <property type="molecule type" value="Genomic_DNA"/>
</dbReference>
<sequence length="120" mass="13679">MGQHINITGVRTGRFTASKENKAGVAQSPVNWVGEIEVSGFMPTFSIYDIMGITPESEVSAREKGLAFWEGKYKATNKGSQKKRIKRIVDFKRHMLNKAKEDMENYYTSKEQANEDRDSR</sequence>
<dbReference type="RefSeq" id="YP_009215963.1">
    <property type="nucleotide sequence ID" value="NC_028982.1"/>
</dbReference>
<gene>
    <name evidence="1" type="ORF">JL_187</name>
</gene>
<reference evidence="1 2" key="1">
    <citation type="journal article" date="2014" name="Genome Announc.">
        <title>Genome Sequences of Three Novel Bacillus cereus Bacteriophages.</title>
        <authorList>
            <person name="Grose J.H."/>
            <person name="Jensen J.D."/>
            <person name="Merrill B.D."/>
            <person name="Fisher J.N."/>
            <person name="Burnett S.H."/>
            <person name="Breakwell D.P."/>
        </authorList>
    </citation>
    <scope>NUCLEOTIDE SEQUENCE [LARGE SCALE GENOMIC DNA]</scope>
</reference>
<evidence type="ECO:0000313" key="1">
    <source>
        <dbReference type="EMBL" id="AGR46855.1"/>
    </source>
</evidence>
<protein>
    <submittedName>
        <fullName evidence="1">Uncharacterized protein</fullName>
    </submittedName>
</protein>
<keyword evidence="2" id="KW-1185">Reference proteome</keyword>
<dbReference type="OrthoDB" id="32429at10239"/>
<dbReference type="Proteomes" id="UP000015092">
    <property type="component" value="Segment"/>
</dbReference>
<proteinExistence type="predicted"/>
<organism evidence="1 2">
    <name type="scientific">Bacillus phage JL</name>
    <dbReference type="NCBI Taxonomy" id="1296655"/>
    <lineage>
        <taxon>Viruses</taxon>
        <taxon>Duplodnaviria</taxon>
        <taxon>Heunggongvirae</taxon>
        <taxon>Uroviricota</taxon>
        <taxon>Caudoviricetes</taxon>
        <taxon>Herelleviridae</taxon>
        <taxon>Spounavirinae</taxon>
        <taxon>Siminovitchvirus</taxon>
        <taxon>Siminovitchvirus JL</taxon>
    </lineage>
</organism>
<evidence type="ECO:0000313" key="2">
    <source>
        <dbReference type="Proteomes" id="UP000015092"/>
    </source>
</evidence>
<dbReference type="KEGG" id="vg:26642305"/>
<dbReference type="GeneID" id="26642305"/>
<name>S5MMC8_9CAUD</name>